<proteinExistence type="predicted"/>
<dbReference type="InterPro" id="IPR033579">
    <property type="entry name" value="TMEM128"/>
</dbReference>
<evidence type="ECO:0000313" key="3">
    <source>
        <dbReference type="Proteomes" id="UP000276776"/>
    </source>
</evidence>
<feature type="transmembrane region" description="Helical" evidence="1">
    <location>
        <begin position="135"/>
        <end position="156"/>
    </location>
</feature>
<dbReference type="EMBL" id="UYYF01000779">
    <property type="protein sequence ID" value="VDM99102.1"/>
    <property type="molecule type" value="Genomic_DNA"/>
</dbReference>
<organism evidence="4">
    <name type="scientific">Thelazia callipaeda</name>
    <name type="common">Oriental eyeworm</name>
    <name type="synonym">Parasitic nematode</name>
    <dbReference type="NCBI Taxonomy" id="103827"/>
    <lineage>
        <taxon>Eukaryota</taxon>
        <taxon>Metazoa</taxon>
        <taxon>Ecdysozoa</taxon>
        <taxon>Nematoda</taxon>
        <taxon>Chromadorea</taxon>
        <taxon>Rhabditida</taxon>
        <taxon>Spirurina</taxon>
        <taxon>Spiruromorpha</taxon>
        <taxon>Thelazioidea</taxon>
        <taxon>Thelaziidae</taxon>
        <taxon>Thelazia</taxon>
    </lineage>
</organism>
<name>A0A0N5CRQ0_THECL</name>
<dbReference type="OrthoDB" id="5840564at2759"/>
<evidence type="ECO:0000313" key="2">
    <source>
        <dbReference type="EMBL" id="VDM99102.1"/>
    </source>
</evidence>
<evidence type="ECO:0000256" key="1">
    <source>
        <dbReference type="SAM" id="Phobius"/>
    </source>
</evidence>
<keyword evidence="1" id="KW-0812">Transmembrane</keyword>
<keyword evidence="1" id="KW-1133">Transmembrane helix</keyword>
<accession>A0A0N5CRQ0</accession>
<dbReference type="AlphaFoldDB" id="A0A0N5CRQ0"/>
<keyword evidence="3" id="KW-1185">Reference proteome</keyword>
<dbReference type="OMA" id="IYPKLFF"/>
<feature type="transmembrane region" description="Helical" evidence="1">
    <location>
        <begin position="108"/>
        <end position="128"/>
    </location>
</feature>
<evidence type="ECO:0000313" key="4">
    <source>
        <dbReference type="WBParaSite" id="TCLT_0000290001-mRNA-1"/>
    </source>
</evidence>
<keyword evidence="1" id="KW-0472">Membrane</keyword>
<protein>
    <submittedName>
        <fullName evidence="4">Transmembrane protein</fullName>
    </submittedName>
</protein>
<dbReference type="Pfam" id="PF20479">
    <property type="entry name" value="TMEM128"/>
    <property type="match status" value="1"/>
</dbReference>
<sequence length="157" mass="18638">MAFQSYQLRDVGRKRLLHGRRRLNTNCTAESFDSGISSLDTHSHRQERKIRVELQVDDVLWCCAFILTLWYFELPLSLLTDPRLCFISFGLYLSSKNRNSTGNEWSKYHSALFLLAMIMFMFSCFMFCRATWIMWSFWTVYIVFVTFMFAVVVISFL</sequence>
<dbReference type="Proteomes" id="UP000276776">
    <property type="component" value="Unassembled WGS sequence"/>
</dbReference>
<reference evidence="2 3" key="2">
    <citation type="submission" date="2018-11" db="EMBL/GenBank/DDBJ databases">
        <authorList>
            <consortium name="Pathogen Informatics"/>
        </authorList>
    </citation>
    <scope>NUCLEOTIDE SEQUENCE [LARGE SCALE GENOMIC DNA]</scope>
</reference>
<gene>
    <name evidence="2" type="ORF">TCLT_LOCUS2901</name>
</gene>
<reference evidence="4" key="1">
    <citation type="submission" date="2017-02" db="UniProtKB">
        <authorList>
            <consortium name="WormBaseParasite"/>
        </authorList>
    </citation>
    <scope>IDENTIFICATION</scope>
</reference>
<dbReference type="WBParaSite" id="TCLT_0000290001-mRNA-1">
    <property type="protein sequence ID" value="TCLT_0000290001-mRNA-1"/>
    <property type="gene ID" value="TCLT_0000290001"/>
</dbReference>